<evidence type="ECO:0000313" key="4">
    <source>
        <dbReference type="EMBL" id="RVU19320.1"/>
    </source>
</evidence>
<reference evidence="4 5" key="1">
    <citation type="submission" date="2019-01" db="EMBL/GenBank/DDBJ databases">
        <authorList>
            <person name="Chen W.-M."/>
        </authorList>
    </citation>
    <scope>NUCLEOTIDE SEQUENCE [LARGE SCALE GENOMIC DNA]</scope>
    <source>
        <strain evidence="4 5">TER-1</strain>
    </source>
</reference>
<organism evidence="4 5">
    <name type="scientific">Methylobacterium oryzihabitans</name>
    <dbReference type="NCBI Taxonomy" id="2499852"/>
    <lineage>
        <taxon>Bacteria</taxon>
        <taxon>Pseudomonadati</taxon>
        <taxon>Pseudomonadota</taxon>
        <taxon>Alphaproteobacteria</taxon>
        <taxon>Hyphomicrobiales</taxon>
        <taxon>Methylobacteriaceae</taxon>
        <taxon>Methylobacterium</taxon>
    </lineage>
</organism>
<feature type="domain" description="DUF1206" evidence="3">
    <location>
        <begin position="255"/>
        <end position="324"/>
    </location>
</feature>
<evidence type="ECO:0000313" key="5">
    <source>
        <dbReference type="Proteomes" id="UP000286997"/>
    </source>
</evidence>
<protein>
    <submittedName>
        <fullName evidence="4">DUF1206 domain-containing protein</fullName>
    </submittedName>
</protein>
<accession>A0A437PAL9</accession>
<feature type="region of interest" description="Disordered" evidence="1">
    <location>
        <begin position="39"/>
        <end position="59"/>
    </location>
</feature>
<gene>
    <name evidence="4" type="ORF">EOE48_07925</name>
</gene>
<feature type="transmembrane region" description="Helical" evidence="2">
    <location>
        <begin position="80"/>
        <end position="100"/>
    </location>
</feature>
<dbReference type="AlphaFoldDB" id="A0A437PAL9"/>
<keyword evidence="2" id="KW-0812">Transmembrane</keyword>
<feature type="domain" description="DUF1206" evidence="3">
    <location>
        <begin position="78"/>
        <end position="146"/>
    </location>
</feature>
<proteinExistence type="predicted"/>
<dbReference type="OrthoDB" id="5702018at2"/>
<feature type="transmembrane region" description="Helical" evidence="2">
    <location>
        <begin position="298"/>
        <end position="319"/>
    </location>
</feature>
<dbReference type="EMBL" id="SACP01000006">
    <property type="protein sequence ID" value="RVU19320.1"/>
    <property type="molecule type" value="Genomic_DNA"/>
</dbReference>
<evidence type="ECO:0000256" key="1">
    <source>
        <dbReference type="SAM" id="MobiDB-lite"/>
    </source>
</evidence>
<feature type="transmembrane region" description="Helical" evidence="2">
    <location>
        <begin position="120"/>
        <end position="141"/>
    </location>
</feature>
<feature type="transmembrane region" description="Helical" evidence="2">
    <location>
        <begin position="257"/>
        <end position="278"/>
    </location>
</feature>
<dbReference type="Pfam" id="PF06724">
    <property type="entry name" value="DUF1206"/>
    <property type="match status" value="3"/>
</dbReference>
<name>A0A437PAL9_9HYPH</name>
<dbReference type="Proteomes" id="UP000286997">
    <property type="component" value="Unassembled WGS sequence"/>
</dbReference>
<keyword evidence="5" id="KW-1185">Reference proteome</keyword>
<feature type="transmembrane region" description="Helical" evidence="2">
    <location>
        <begin position="207"/>
        <end position="228"/>
    </location>
</feature>
<feature type="transmembrane region" description="Helical" evidence="2">
    <location>
        <begin position="162"/>
        <end position="187"/>
    </location>
</feature>
<evidence type="ECO:0000256" key="2">
    <source>
        <dbReference type="SAM" id="Phobius"/>
    </source>
</evidence>
<comment type="caution">
    <text evidence="4">The sequence shown here is derived from an EMBL/GenBank/DDBJ whole genome shotgun (WGS) entry which is preliminary data.</text>
</comment>
<evidence type="ECO:0000259" key="3">
    <source>
        <dbReference type="Pfam" id="PF06724"/>
    </source>
</evidence>
<keyword evidence="2" id="KW-1133">Transmembrane helix</keyword>
<keyword evidence="2" id="KW-0472">Membrane</keyword>
<feature type="domain" description="DUF1206" evidence="3">
    <location>
        <begin position="161"/>
        <end position="232"/>
    </location>
</feature>
<dbReference type="InterPro" id="IPR009597">
    <property type="entry name" value="DUF1206"/>
</dbReference>
<sequence>MPGRWPAPWSGARATRSACASTDRRRPCRAGGPRHLPCPPAGRTCRDANRRPRGGRTCPPEATVLKSGGSVLELVARAGYGARGLTYCLVGGLAVLAAIGEGGQAGGSRSALLTLLERRFGWILLGLVAVGLAGFALWRLIEAVTDADRHGRSAKGLATRAGHLLSAVLYGSLALSVGRAVAGFGGLAGDEDRAARDWTAWLLQQPFGRWAVAAIGLGVVAAGGAFLVKAWRGDVVRRLALPVDARTWAVHVGRLGYAARGVTFGLIGGFLIAAAWESRSADVKGLGGALQALRLQPYGWVLLGLVAAGLAAFGAFGLIQARYRRIDPPDLDDAREALAGRR</sequence>